<accession>J6F5A8</accession>
<evidence type="ECO:0000259" key="2">
    <source>
        <dbReference type="Pfam" id="PF20789"/>
    </source>
</evidence>
<dbReference type="InterPro" id="IPR029069">
    <property type="entry name" value="HotDog_dom_sf"/>
</dbReference>
<evidence type="ECO:0000256" key="1">
    <source>
        <dbReference type="ARBA" id="ARBA00022801"/>
    </source>
</evidence>
<dbReference type="InterPro" id="IPR049450">
    <property type="entry name" value="ACOT8-like_C"/>
</dbReference>
<evidence type="ECO:0000313" key="4">
    <source>
        <dbReference type="Proteomes" id="UP000002748"/>
    </source>
</evidence>
<dbReference type="Pfam" id="PF20789">
    <property type="entry name" value="4HBT_3C"/>
    <property type="match status" value="1"/>
</dbReference>
<sequence>MSSPKKELIPATDADTEHLRYFLGAMPFAGDTFAPHCKAVAYEPLPPVNARGGRDCEGWTCVYEAVVQDNWLNGGQGLHGAAAAWLLDMFTGTSLHRLGTDNWSPWGPSINFEINFYNPAPAGTVLRCETIIDRAGGAVSTVLCLMSDKKTGRRILTGVHTTQRPKGGAFGKVGAKFNMKAAQTATAKL</sequence>
<evidence type="ECO:0000313" key="3">
    <source>
        <dbReference type="EMBL" id="EJT52214.1"/>
    </source>
</evidence>
<dbReference type="AlphaFoldDB" id="J6F5A8"/>
<name>J6F5A8_TRIAS</name>
<proteinExistence type="predicted"/>
<dbReference type="Gene3D" id="3.10.129.10">
    <property type="entry name" value="Hotdog Thioesterase"/>
    <property type="match status" value="1"/>
</dbReference>
<gene>
    <name evidence="3" type="ORF">A1Q1_06320</name>
</gene>
<dbReference type="Proteomes" id="UP000002748">
    <property type="component" value="Unassembled WGS sequence"/>
</dbReference>
<organism evidence="3 4">
    <name type="scientific">Trichosporon asahii var. asahii (strain ATCC 90039 / CBS 2479 / JCM 2466 / KCTC 7840 / NBRC 103889/ NCYC 2677 / UAMH 7654)</name>
    <name type="common">Yeast</name>
    <dbReference type="NCBI Taxonomy" id="1186058"/>
    <lineage>
        <taxon>Eukaryota</taxon>
        <taxon>Fungi</taxon>
        <taxon>Dikarya</taxon>
        <taxon>Basidiomycota</taxon>
        <taxon>Agaricomycotina</taxon>
        <taxon>Tremellomycetes</taxon>
        <taxon>Trichosporonales</taxon>
        <taxon>Trichosporonaceae</taxon>
        <taxon>Trichosporon</taxon>
    </lineage>
</organism>
<dbReference type="RefSeq" id="XP_014183399.1">
    <property type="nucleotide sequence ID" value="XM_014327924.1"/>
</dbReference>
<dbReference type="SUPFAM" id="SSF54637">
    <property type="entry name" value="Thioesterase/thiol ester dehydrase-isomerase"/>
    <property type="match status" value="1"/>
</dbReference>
<dbReference type="EMBL" id="ALBS01000032">
    <property type="protein sequence ID" value="EJT52214.1"/>
    <property type="molecule type" value="Genomic_DNA"/>
</dbReference>
<dbReference type="KEGG" id="tasa:A1Q1_06320"/>
<dbReference type="VEuPathDB" id="FungiDB:A1Q1_06320"/>
<dbReference type="CDD" id="cd03443">
    <property type="entry name" value="PaaI_thioesterase"/>
    <property type="match status" value="1"/>
</dbReference>
<dbReference type="PANTHER" id="PTHR21660">
    <property type="entry name" value="THIOESTERASE SUPERFAMILY MEMBER-RELATED"/>
    <property type="match status" value="1"/>
</dbReference>
<comment type="caution">
    <text evidence="3">The sequence shown here is derived from an EMBL/GenBank/DDBJ whole genome shotgun (WGS) entry which is preliminary data.</text>
</comment>
<dbReference type="PANTHER" id="PTHR21660:SF1">
    <property type="entry name" value="ACYL-COENZYME A THIOESTERASE 13"/>
    <property type="match status" value="1"/>
</dbReference>
<feature type="domain" description="Acyl-CoA thioesterase-like C-terminal" evidence="2">
    <location>
        <begin position="32"/>
        <end position="160"/>
    </location>
</feature>
<reference evidence="3 4" key="1">
    <citation type="journal article" date="2012" name="Eukaryot. Cell">
        <title>Draft genome sequence of CBS 2479, the standard type strain of Trichosporon asahii.</title>
        <authorList>
            <person name="Yang R.Y."/>
            <person name="Li H.T."/>
            <person name="Zhu H."/>
            <person name="Zhou G.P."/>
            <person name="Wang M."/>
            <person name="Wang L."/>
        </authorList>
    </citation>
    <scope>NUCLEOTIDE SEQUENCE [LARGE SCALE GENOMIC DNA]</scope>
    <source>
        <strain evidence="4">ATCC 90039 / CBS 2479 / JCM 2466 / KCTC 7840 / NCYC 2677 / UAMH 7654</strain>
    </source>
</reference>
<dbReference type="OrthoDB" id="2592105at2759"/>
<dbReference type="GeneID" id="25989832"/>
<keyword evidence="1" id="KW-0378">Hydrolase</keyword>
<dbReference type="GO" id="GO:0047617">
    <property type="term" value="F:fatty acyl-CoA hydrolase activity"/>
    <property type="evidence" value="ECO:0007669"/>
    <property type="project" value="InterPro"/>
</dbReference>
<dbReference type="HOGENOM" id="CLU_1586411_0_0_1"/>
<dbReference type="InterPro" id="IPR039298">
    <property type="entry name" value="ACOT13"/>
</dbReference>
<protein>
    <recommendedName>
        <fullName evidence="2">Acyl-CoA thioesterase-like C-terminal domain-containing protein</fullName>
    </recommendedName>
</protein>